<keyword evidence="5 8" id="KW-0554">One-carbon metabolism</keyword>
<dbReference type="GO" id="GO:0005525">
    <property type="term" value="F:GTP binding"/>
    <property type="evidence" value="ECO:0007669"/>
    <property type="project" value="UniProtKB-KW"/>
</dbReference>
<evidence type="ECO:0000256" key="3">
    <source>
        <dbReference type="ARBA" id="ARBA00008085"/>
    </source>
</evidence>
<keyword evidence="6 8" id="KW-0378">Hydrolase</keyword>
<evidence type="ECO:0000313" key="12">
    <source>
        <dbReference type="Proteomes" id="UP000001399"/>
    </source>
</evidence>
<feature type="domain" description="GTP cyclohydrolase I" evidence="10">
    <location>
        <begin position="34"/>
        <end position="211"/>
    </location>
</feature>
<protein>
    <recommendedName>
        <fullName evidence="8">GTP cyclohydrolase 1</fullName>
        <ecNumber evidence="8">3.5.4.16</ecNumber>
    </recommendedName>
    <alternativeName>
        <fullName evidence="8">GTP cyclohydrolase I</fullName>
        <shortName evidence="8">GTP-CH-I</shortName>
    </alternativeName>
</protein>
<dbReference type="Gene3D" id="3.30.1130.10">
    <property type="match status" value="1"/>
</dbReference>
<evidence type="ECO:0000256" key="4">
    <source>
        <dbReference type="ARBA" id="ARBA00011857"/>
    </source>
</evidence>
<organism evidence="11 12">
    <name type="scientific">Rhodomicrobium vannielii (strain ATCC 17100 / DSM 162 / LMG 4299 / NCIMB 10020 / ATH 3.1.1)</name>
    <dbReference type="NCBI Taxonomy" id="648757"/>
    <lineage>
        <taxon>Bacteria</taxon>
        <taxon>Pseudomonadati</taxon>
        <taxon>Pseudomonadota</taxon>
        <taxon>Alphaproteobacteria</taxon>
        <taxon>Hyphomicrobiales</taxon>
        <taxon>Hyphomicrobiaceae</taxon>
        <taxon>Rhodomicrobium</taxon>
    </lineage>
</organism>
<evidence type="ECO:0000256" key="2">
    <source>
        <dbReference type="ARBA" id="ARBA00005080"/>
    </source>
</evidence>
<dbReference type="InterPro" id="IPR001474">
    <property type="entry name" value="GTP_CycHdrlase_I"/>
</dbReference>
<dbReference type="InterPro" id="IPR020602">
    <property type="entry name" value="GTP_CycHdrlase_I_dom"/>
</dbReference>
<evidence type="ECO:0000256" key="9">
    <source>
        <dbReference type="SAM" id="MobiDB-lite"/>
    </source>
</evidence>
<keyword evidence="8" id="KW-0479">Metal-binding</keyword>
<dbReference type="PANTHER" id="PTHR11109">
    <property type="entry name" value="GTP CYCLOHYDROLASE I"/>
    <property type="match status" value="1"/>
</dbReference>
<dbReference type="NCBIfam" id="TIGR00063">
    <property type="entry name" value="folE"/>
    <property type="match status" value="1"/>
</dbReference>
<evidence type="ECO:0000256" key="7">
    <source>
        <dbReference type="ARBA" id="ARBA00023134"/>
    </source>
</evidence>
<evidence type="ECO:0000256" key="6">
    <source>
        <dbReference type="ARBA" id="ARBA00022801"/>
    </source>
</evidence>
<comment type="similarity">
    <text evidence="3 8">Belongs to the GTP cyclohydrolase I family.</text>
</comment>
<dbReference type="AlphaFoldDB" id="E3I318"/>
<evidence type="ECO:0000313" key="11">
    <source>
        <dbReference type="EMBL" id="ADP70312.1"/>
    </source>
</evidence>
<comment type="subunit">
    <text evidence="4">Toroid-shaped homodecamer, composed of two pentamers of five dimers.</text>
</comment>
<dbReference type="HAMAP" id="MF_00223">
    <property type="entry name" value="FolE"/>
    <property type="match status" value="1"/>
</dbReference>
<dbReference type="GO" id="GO:0046654">
    <property type="term" value="P:tetrahydrofolate biosynthetic process"/>
    <property type="evidence" value="ECO:0007669"/>
    <property type="project" value="UniProtKB-UniRule"/>
</dbReference>
<dbReference type="InterPro" id="IPR043133">
    <property type="entry name" value="GTP-CH-I_C/QueF"/>
</dbReference>
<dbReference type="InterPro" id="IPR018234">
    <property type="entry name" value="GTP_CycHdrlase_I_CS"/>
</dbReference>
<dbReference type="GO" id="GO:0003934">
    <property type="term" value="F:GTP cyclohydrolase I activity"/>
    <property type="evidence" value="ECO:0007669"/>
    <property type="project" value="UniProtKB-UniRule"/>
</dbReference>
<name>E3I318_RHOVT</name>
<dbReference type="EMBL" id="CP002292">
    <property type="protein sequence ID" value="ADP70312.1"/>
    <property type="molecule type" value="Genomic_DNA"/>
</dbReference>
<comment type="subunit">
    <text evidence="8">Homopolymer.</text>
</comment>
<dbReference type="GO" id="GO:0005737">
    <property type="term" value="C:cytoplasm"/>
    <property type="evidence" value="ECO:0007669"/>
    <property type="project" value="TreeGrafter"/>
</dbReference>
<keyword evidence="12" id="KW-1185">Reference proteome</keyword>
<accession>E3I318</accession>
<dbReference type="Gene3D" id="1.10.286.10">
    <property type="match status" value="1"/>
</dbReference>
<dbReference type="eggNOG" id="COG0302">
    <property type="taxonomic scope" value="Bacteria"/>
</dbReference>
<dbReference type="FunFam" id="1.10.286.10:FF:000001">
    <property type="entry name" value="GTP cyclohydrolase 1"/>
    <property type="match status" value="1"/>
</dbReference>
<dbReference type="NCBIfam" id="NF006826">
    <property type="entry name" value="PRK09347.1-3"/>
    <property type="match status" value="1"/>
</dbReference>
<evidence type="ECO:0000256" key="1">
    <source>
        <dbReference type="ARBA" id="ARBA00001052"/>
    </source>
</evidence>
<evidence type="ECO:0000259" key="10">
    <source>
        <dbReference type="Pfam" id="PF01227"/>
    </source>
</evidence>
<sequence>MERKASAPVPPLREPQTGLRASADSQRPSREEAEAAVRTLLAWTGDDPTREGLIDTPKRVVDSYAEYFWGYDGDPVDELSRTFEDVQGYDDIVMLRDIDFASHCEHHMVPIIGVAHVAYIPDRRIVGISKLARVVDIYAKRLQTQETMTAQIANCIQDALKPKGVAVMIDALHQCMTMRGVHKKGTTTITTRFTGVFSEDKAERDRFMQLVNGTRVLASR</sequence>
<dbReference type="KEGG" id="rva:Rvan_1038"/>
<dbReference type="Pfam" id="PF01227">
    <property type="entry name" value="GTP_cyclohydroI"/>
    <property type="match status" value="1"/>
</dbReference>
<evidence type="ECO:0000256" key="5">
    <source>
        <dbReference type="ARBA" id="ARBA00022563"/>
    </source>
</evidence>
<dbReference type="STRING" id="648757.Rvan_1038"/>
<dbReference type="GO" id="GO:0006730">
    <property type="term" value="P:one-carbon metabolic process"/>
    <property type="evidence" value="ECO:0007669"/>
    <property type="project" value="UniProtKB-UniRule"/>
</dbReference>
<keyword evidence="8" id="KW-0862">Zinc</keyword>
<dbReference type="InterPro" id="IPR043134">
    <property type="entry name" value="GTP-CH-I_N"/>
</dbReference>
<dbReference type="PROSITE" id="PS00859">
    <property type="entry name" value="GTP_CYCLOHYDROL_1_1"/>
    <property type="match status" value="1"/>
</dbReference>
<dbReference type="GO" id="GO:0008270">
    <property type="term" value="F:zinc ion binding"/>
    <property type="evidence" value="ECO:0007669"/>
    <property type="project" value="UniProtKB-UniRule"/>
</dbReference>
<dbReference type="HOGENOM" id="CLU_049768_3_1_5"/>
<dbReference type="RefSeq" id="WP_013418716.1">
    <property type="nucleotide sequence ID" value="NC_014664.1"/>
</dbReference>
<keyword evidence="8" id="KW-0547">Nucleotide-binding</keyword>
<dbReference type="GO" id="GO:0006729">
    <property type="term" value="P:tetrahydrobiopterin biosynthetic process"/>
    <property type="evidence" value="ECO:0007669"/>
    <property type="project" value="TreeGrafter"/>
</dbReference>
<dbReference type="UniPathway" id="UPA00848">
    <property type="reaction ID" value="UER00151"/>
</dbReference>
<dbReference type="FunFam" id="3.30.1130.10:FF:000001">
    <property type="entry name" value="GTP cyclohydrolase 1"/>
    <property type="match status" value="1"/>
</dbReference>
<feature type="binding site" evidence="8">
    <location>
        <position position="104"/>
    </location>
    <ligand>
        <name>Zn(2+)</name>
        <dbReference type="ChEBI" id="CHEBI:29105"/>
    </ligand>
</feature>
<evidence type="ECO:0000256" key="8">
    <source>
        <dbReference type="HAMAP-Rule" id="MF_00223"/>
    </source>
</evidence>
<gene>
    <name evidence="8" type="primary">folE</name>
    <name evidence="11" type="ordered locus">Rvan_1038</name>
</gene>
<comment type="catalytic activity">
    <reaction evidence="1 8">
        <text>GTP + H2O = 7,8-dihydroneopterin 3'-triphosphate + formate + H(+)</text>
        <dbReference type="Rhea" id="RHEA:17473"/>
        <dbReference type="ChEBI" id="CHEBI:15377"/>
        <dbReference type="ChEBI" id="CHEBI:15378"/>
        <dbReference type="ChEBI" id="CHEBI:15740"/>
        <dbReference type="ChEBI" id="CHEBI:37565"/>
        <dbReference type="ChEBI" id="CHEBI:58462"/>
        <dbReference type="EC" id="3.5.4.16"/>
    </reaction>
</comment>
<feature type="binding site" evidence="8">
    <location>
        <position position="175"/>
    </location>
    <ligand>
        <name>Zn(2+)</name>
        <dbReference type="ChEBI" id="CHEBI:29105"/>
    </ligand>
</feature>
<feature type="binding site" evidence="8">
    <location>
        <position position="107"/>
    </location>
    <ligand>
        <name>Zn(2+)</name>
        <dbReference type="ChEBI" id="CHEBI:29105"/>
    </ligand>
</feature>
<dbReference type="NCBIfam" id="NF006825">
    <property type="entry name" value="PRK09347.1-2"/>
    <property type="match status" value="1"/>
</dbReference>
<keyword evidence="7 8" id="KW-0342">GTP-binding</keyword>
<dbReference type="SUPFAM" id="SSF55620">
    <property type="entry name" value="Tetrahydrobiopterin biosynthesis enzymes-like"/>
    <property type="match status" value="1"/>
</dbReference>
<reference evidence="12" key="1">
    <citation type="journal article" date="2011" name="J. Bacteriol.">
        <title>Genome sequences of eight morphologically diverse alphaproteobacteria.</title>
        <authorList>
            <consortium name="US DOE Joint Genome Institute"/>
            <person name="Brown P.J."/>
            <person name="Kysela D.T."/>
            <person name="Buechlein A."/>
            <person name="Hemmerich C."/>
            <person name="Brun Y.V."/>
        </authorList>
    </citation>
    <scope>NUCLEOTIDE SEQUENCE [LARGE SCALE GENOMIC DNA]</scope>
    <source>
        <strain evidence="12">ATCC 17100 / ATH 3.1.1 / DSM 162 / LMG 4299</strain>
    </source>
</reference>
<dbReference type="Proteomes" id="UP000001399">
    <property type="component" value="Chromosome"/>
</dbReference>
<comment type="pathway">
    <text evidence="2 8">Cofactor biosynthesis; 7,8-dihydroneopterin triphosphate biosynthesis; 7,8-dihydroneopterin triphosphate from GTP: step 1/1.</text>
</comment>
<dbReference type="PANTHER" id="PTHR11109:SF7">
    <property type="entry name" value="GTP CYCLOHYDROLASE 1"/>
    <property type="match status" value="1"/>
</dbReference>
<proteinExistence type="inferred from homology"/>
<feature type="region of interest" description="Disordered" evidence="9">
    <location>
        <begin position="1"/>
        <end position="31"/>
    </location>
</feature>
<dbReference type="EC" id="3.5.4.16" evidence="8"/>
<dbReference type="OrthoDB" id="9801207at2"/>